<proteinExistence type="predicted"/>
<dbReference type="EMBL" id="LMVM01000023">
    <property type="protein sequence ID" value="PAV04559.1"/>
    <property type="molecule type" value="Genomic_DNA"/>
</dbReference>
<accession>A0A2A2H569</accession>
<organism evidence="2 3">
    <name type="scientific">Methanobacterium bryantii</name>
    <dbReference type="NCBI Taxonomy" id="2161"/>
    <lineage>
        <taxon>Archaea</taxon>
        <taxon>Methanobacteriati</taxon>
        <taxon>Methanobacteriota</taxon>
        <taxon>Methanomada group</taxon>
        <taxon>Methanobacteria</taxon>
        <taxon>Methanobacteriales</taxon>
        <taxon>Methanobacteriaceae</taxon>
        <taxon>Methanobacterium</taxon>
    </lineage>
</organism>
<keyword evidence="1" id="KW-1133">Transmembrane helix</keyword>
<gene>
    <name evidence="2" type="ORF">ASJ80_06960</name>
</gene>
<feature type="transmembrane region" description="Helical" evidence="1">
    <location>
        <begin position="13"/>
        <end position="35"/>
    </location>
</feature>
<evidence type="ECO:0000313" key="3">
    <source>
        <dbReference type="Proteomes" id="UP000217784"/>
    </source>
</evidence>
<keyword evidence="1" id="KW-0472">Membrane</keyword>
<sequence length="172" mass="19870">MNNKMVGMAVLDLVWMVASYAALLAFIAIVGVLIFKFGITSFKLAISTVGSTRGIENIKGVVNQPGHRTTDESDEMEIIVSYITHFVQKSVERNHYAKYVYEMLRVELILSYIKSLDHFIESKLENVDYEGYMQELFNIEKITSRADSLRNFIESKREKNFAKYAYIQLFKK</sequence>
<dbReference type="OrthoDB" id="373332at2157"/>
<evidence type="ECO:0000313" key="2">
    <source>
        <dbReference type="EMBL" id="PAV04559.1"/>
    </source>
</evidence>
<dbReference type="Proteomes" id="UP000217784">
    <property type="component" value="Unassembled WGS sequence"/>
</dbReference>
<evidence type="ECO:0000256" key="1">
    <source>
        <dbReference type="SAM" id="Phobius"/>
    </source>
</evidence>
<keyword evidence="3" id="KW-1185">Reference proteome</keyword>
<name>A0A2A2H569_METBR</name>
<reference evidence="2 3" key="1">
    <citation type="journal article" date="2017" name="BMC Genomics">
        <title>Genomic analysis of methanogenic archaea reveals a shift towards energy conservation.</title>
        <authorList>
            <person name="Gilmore S.P."/>
            <person name="Henske J.K."/>
            <person name="Sexton J.A."/>
            <person name="Solomon K.V."/>
            <person name="Seppala S."/>
            <person name="Yoo J.I."/>
            <person name="Huyett L.M."/>
            <person name="Pressman A."/>
            <person name="Cogan J.Z."/>
            <person name="Kivenson V."/>
            <person name="Peng X."/>
            <person name="Tan Y."/>
            <person name="Valentine D.L."/>
            <person name="O'Malley M.A."/>
        </authorList>
    </citation>
    <scope>NUCLEOTIDE SEQUENCE [LARGE SCALE GENOMIC DNA]</scope>
    <source>
        <strain evidence="2 3">M.o.H.</strain>
    </source>
</reference>
<dbReference type="AlphaFoldDB" id="A0A2A2H569"/>
<keyword evidence="1" id="KW-0812">Transmembrane</keyword>
<protein>
    <submittedName>
        <fullName evidence="2">Uncharacterized protein</fullName>
    </submittedName>
</protein>
<dbReference type="RefSeq" id="WP_069585671.1">
    <property type="nucleotide sequence ID" value="NZ_LMVM01000023.1"/>
</dbReference>
<comment type="caution">
    <text evidence="2">The sequence shown here is derived from an EMBL/GenBank/DDBJ whole genome shotgun (WGS) entry which is preliminary data.</text>
</comment>